<dbReference type="GeneID" id="5017404"/>
<keyword evidence="4" id="KW-0808">Transferase</keyword>
<organism evidence="11 12">
    <name type="scientific">Paramecium tetraurelia</name>
    <dbReference type="NCBI Taxonomy" id="5888"/>
    <lineage>
        <taxon>Eukaryota</taxon>
        <taxon>Sar</taxon>
        <taxon>Alveolata</taxon>
        <taxon>Ciliophora</taxon>
        <taxon>Intramacronucleata</taxon>
        <taxon>Oligohymenophorea</taxon>
        <taxon>Peniculida</taxon>
        <taxon>Parameciidae</taxon>
        <taxon>Paramecium</taxon>
    </lineage>
</organism>
<dbReference type="RefSeq" id="XP_001431620.1">
    <property type="nucleotide sequence ID" value="XM_001431583.1"/>
</dbReference>
<evidence type="ECO:0000256" key="3">
    <source>
        <dbReference type="ARBA" id="ARBA00022527"/>
    </source>
</evidence>
<dbReference type="GO" id="GO:0004674">
    <property type="term" value="F:protein serine/threonine kinase activity"/>
    <property type="evidence" value="ECO:0007669"/>
    <property type="project" value="UniProtKB-KW"/>
</dbReference>
<dbReference type="InParanoid" id="A0C0A5"/>
<evidence type="ECO:0000313" key="12">
    <source>
        <dbReference type="Proteomes" id="UP000000600"/>
    </source>
</evidence>
<evidence type="ECO:0000256" key="2">
    <source>
        <dbReference type="ARBA" id="ARBA00012513"/>
    </source>
</evidence>
<dbReference type="PROSITE" id="PS00108">
    <property type="entry name" value="PROTEIN_KINASE_ST"/>
    <property type="match status" value="1"/>
</dbReference>
<dbReference type="OMA" id="NEDQESC"/>
<evidence type="ECO:0000256" key="8">
    <source>
        <dbReference type="ARBA" id="ARBA00047899"/>
    </source>
</evidence>
<dbReference type="SMART" id="SM00220">
    <property type="entry name" value="S_TKc"/>
    <property type="match status" value="1"/>
</dbReference>
<dbReference type="Gene3D" id="1.10.510.10">
    <property type="entry name" value="Transferase(Phosphotransferase) domain 1"/>
    <property type="match status" value="1"/>
</dbReference>
<dbReference type="EMBL" id="CT868030">
    <property type="protein sequence ID" value="CAK64222.1"/>
    <property type="molecule type" value="Genomic_DNA"/>
</dbReference>
<dbReference type="SUPFAM" id="SSF56112">
    <property type="entry name" value="Protein kinase-like (PK-like)"/>
    <property type="match status" value="1"/>
</dbReference>
<comment type="catalytic activity">
    <reaction evidence="8">
        <text>L-threonyl-[protein] + ATP = O-phospho-L-threonyl-[protein] + ADP + H(+)</text>
        <dbReference type="Rhea" id="RHEA:46608"/>
        <dbReference type="Rhea" id="RHEA-COMP:11060"/>
        <dbReference type="Rhea" id="RHEA-COMP:11605"/>
        <dbReference type="ChEBI" id="CHEBI:15378"/>
        <dbReference type="ChEBI" id="CHEBI:30013"/>
        <dbReference type="ChEBI" id="CHEBI:30616"/>
        <dbReference type="ChEBI" id="CHEBI:61977"/>
        <dbReference type="ChEBI" id="CHEBI:456216"/>
        <dbReference type="EC" id="2.7.11.1"/>
    </reaction>
</comment>
<dbReference type="InterPro" id="IPR008271">
    <property type="entry name" value="Ser/Thr_kinase_AS"/>
</dbReference>
<evidence type="ECO:0000256" key="6">
    <source>
        <dbReference type="ARBA" id="ARBA00022777"/>
    </source>
</evidence>
<evidence type="ECO:0000256" key="4">
    <source>
        <dbReference type="ARBA" id="ARBA00022679"/>
    </source>
</evidence>
<name>A0C0A5_PARTE</name>
<dbReference type="CDD" id="cd08215">
    <property type="entry name" value="STKc_Nek"/>
    <property type="match status" value="1"/>
</dbReference>
<keyword evidence="12" id="KW-1185">Reference proteome</keyword>
<keyword evidence="7" id="KW-0067">ATP-binding</keyword>
<evidence type="ECO:0000256" key="9">
    <source>
        <dbReference type="ARBA" id="ARBA00048679"/>
    </source>
</evidence>
<accession>A0C0A5</accession>
<dbReference type="FunFam" id="3.30.200.20:FF:000097">
    <property type="entry name" value="Probable serine/threonine-protein kinase nek1"/>
    <property type="match status" value="1"/>
</dbReference>
<dbReference type="eggNOG" id="KOG0589">
    <property type="taxonomic scope" value="Eukaryota"/>
</dbReference>
<dbReference type="KEGG" id="ptm:GSPATT00006075001"/>
<dbReference type="InterPro" id="IPR051131">
    <property type="entry name" value="NEK_Ser/Thr_kinase_NIMA"/>
</dbReference>
<dbReference type="PANTHER" id="PTHR44899">
    <property type="entry name" value="CAMK FAMILY PROTEIN KINASE"/>
    <property type="match status" value="1"/>
</dbReference>
<comment type="catalytic activity">
    <reaction evidence="9">
        <text>L-seryl-[protein] + ATP = O-phospho-L-seryl-[protein] + ADP + H(+)</text>
        <dbReference type="Rhea" id="RHEA:17989"/>
        <dbReference type="Rhea" id="RHEA-COMP:9863"/>
        <dbReference type="Rhea" id="RHEA-COMP:11604"/>
        <dbReference type="ChEBI" id="CHEBI:15378"/>
        <dbReference type="ChEBI" id="CHEBI:29999"/>
        <dbReference type="ChEBI" id="CHEBI:30616"/>
        <dbReference type="ChEBI" id="CHEBI:83421"/>
        <dbReference type="ChEBI" id="CHEBI:456216"/>
        <dbReference type="EC" id="2.7.11.1"/>
    </reaction>
</comment>
<dbReference type="GO" id="GO:0005524">
    <property type="term" value="F:ATP binding"/>
    <property type="evidence" value="ECO:0007669"/>
    <property type="project" value="UniProtKB-KW"/>
</dbReference>
<dbReference type="InterPro" id="IPR011009">
    <property type="entry name" value="Kinase-like_dom_sf"/>
</dbReference>
<keyword evidence="6" id="KW-0418">Kinase</keyword>
<comment type="similarity">
    <text evidence="1">Belongs to the protein kinase superfamily. NEK Ser/Thr protein kinase family. NIMA subfamily.</text>
</comment>
<reference evidence="11 12" key="1">
    <citation type="journal article" date="2006" name="Nature">
        <title>Global trends of whole-genome duplications revealed by the ciliate Paramecium tetraurelia.</title>
        <authorList>
            <consortium name="Genoscope"/>
            <person name="Aury J.-M."/>
            <person name="Jaillon O."/>
            <person name="Duret L."/>
            <person name="Noel B."/>
            <person name="Jubin C."/>
            <person name="Porcel B.M."/>
            <person name="Segurens B."/>
            <person name="Daubin V."/>
            <person name="Anthouard V."/>
            <person name="Aiach N."/>
            <person name="Arnaiz O."/>
            <person name="Billaut A."/>
            <person name="Beisson J."/>
            <person name="Blanc I."/>
            <person name="Bouhouche K."/>
            <person name="Camara F."/>
            <person name="Duharcourt S."/>
            <person name="Guigo R."/>
            <person name="Gogendeau D."/>
            <person name="Katinka M."/>
            <person name="Keller A.-M."/>
            <person name="Kissmehl R."/>
            <person name="Klotz C."/>
            <person name="Koll F."/>
            <person name="Le Moue A."/>
            <person name="Lepere C."/>
            <person name="Malinsky S."/>
            <person name="Nowacki M."/>
            <person name="Nowak J.K."/>
            <person name="Plattner H."/>
            <person name="Poulain J."/>
            <person name="Ruiz F."/>
            <person name="Serrano V."/>
            <person name="Zagulski M."/>
            <person name="Dessen P."/>
            <person name="Betermier M."/>
            <person name="Weissenbach J."/>
            <person name="Scarpelli C."/>
            <person name="Schachter V."/>
            <person name="Sperling L."/>
            <person name="Meyer E."/>
            <person name="Cohen J."/>
            <person name="Wincker P."/>
        </authorList>
    </citation>
    <scope>NUCLEOTIDE SEQUENCE [LARGE SCALE GENOMIC DNA]</scope>
    <source>
        <strain evidence="11 12">Stock d4-2</strain>
    </source>
</reference>
<dbReference type="InterPro" id="IPR000719">
    <property type="entry name" value="Prot_kinase_dom"/>
</dbReference>
<proteinExistence type="inferred from homology"/>
<dbReference type="PANTHER" id="PTHR44899:SF3">
    <property type="entry name" value="SERINE_THREONINE-PROTEIN KINASE NEK1"/>
    <property type="match status" value="1"/>
</dbReference>
<dbReference type="HOGENOM" id="CLU_000288_63_23_1"/>
<evidence type="ECO:0000259" key="10">
    <source>
        <dbReference type="PROSITE" id="PS50011"/>
    </source>
</evidence>
<dbReference type="STRING" id="5888.A0C0A5"/>
<keyword evidence="5" id="KW-0547">Nucleotide-binding</keyword>
<keyword evidence="3" id="KW-0723">Serine/threonine-protein kinase</keyword>
<evidence type="ECO:0000256" key="5">
    <source>
        <dbReference type="ARBA" id="ARBA00022741"/>
    </source>
</evidence>
<evidence type="ECO:0000256" key="1">
    <source>
        <dbReference type="ARBA" id="ARBA00010886"/>
    </source>
</evidence>
<dbReference type="FunCoup" id="A0C0A5">
    <property type="interactions" value="59"/>
</dbReference>
<dbReference type="EC" id="2.7.11.1" evidence="2"/>
<dbReference type="Proteomes" id="UP000000600">
    <property type="component" value="Unassembled WGS sequence"/>
</dbReference>
<dbReference type="PROSITE" id="PS50011">
    <property type="entry name" value="PROTEIN_KINASE_DOM"/>
    <property type="match status" value="1"/>
</dbReference>
<protein>
    <recommendedName>
        <fullName evidence="2">non-specific serine/threonine protein kinase</fullName>
        <ecNumber evidence="2">2.7.11.1</ecNumber>
    </recommendedName>
</protein>
<dbReference type="Gene3D" id="3.30.200.20">
    <property type="entry name" value="Phosphorylase Kinase, domain 1"/>
    <property type="match status" value="1"/>
</dbReference>
<feature type="domain" description="Protein kinase" evidence="10">
    <location>
        <begin position="4"/>
        <end position="268"/>
    </location>
</feature>
<dbReference type="AlphaFoldDB" id="A0C0A5"/>
<evidence type="ECO:0000256" key="7">
    <source>
        <dbReference type="ARBA" id="ARBA00022840"/>
    </source>
</evidence>
<dbReference type="Pfam" id="PF00069">
    <property type="entry name" value="Pkinase"/>
    <property type="match status" value="1"/>
</dbReference>
<sequence length="434" mass="52237">MERYRKIELKGKGSYGQAILVQNKQDRKFYIMKIIDASKFDIKEKENALNEIDVLKNLHHPCIIEYRESFVDRNKYLCIVMDYAEEGTLHQRLEQQKQKQEHLKESQIIDWFTQICLAVKYIHDRRIIHRDIKTQNIFISKGEIKLGDFGIAKSLINSEDLCQTAIGTPYYISPEVCQRIPYDFKSDIWSLGCMLYEMMALKHAFDAKTMEGLFLKIINGKYQPVPTFYSQELIQLLKDILNTDPQKRLTINQILDYRIVRKSRNEFLQRKTYNLQKIQFISGQINKYEKHSEKIRHYQSEQKFVGESLADQIEKMRMDLEEQLGVEKFILIYNSLIRKMRKILQSVVMRIHQIKLTNYLGQNNQYFDFSLYQIYFQFYFNQSILNWIYILYYVEQIQIIKYVILIFKKQISFKDHSLLLFDQQIKFRQFINSH</sequence>
<dbReference type="OrthoDB" id="248923at2759"/>
<evidence type="ECO:0000313" key="11">
    <source>
        <dbReference type="EMBL" id="CAK64222.1"/>
    </source>
</evidence>
<gene>
    <name evidence="11" type="ORF">GSPATT00006075001</name>
</gene>